<dbReference type="Gene3D" id="3.40.50.1820">
    <property type="entry name" value="alpha/beta hydrolase"/>
    <property type="match status" value="1"/>
</dbReference>
<dbReference type="PANTHER" id="PTHR43798:SF31">
    <property type="entry name" value="AB HYDROLASE SUPERFAMILY PROTEIN YCLE"/>
    <property type="match status" value="1"/>
</dbReference>
<dbReference type="SUPFAM" id="SSF53474">
    <property type="entry name" value="alpha/beta-Hydrolases"/>
    <property type="match status" value="1"/>
</dbReference>
<dbReference type="RefSeq" id="WP_281489380.1">
    <property type="nucleotide sequence ID" value="NZ_CP159582.1"/>
</dbReference>
<proteinExistence type="predicted"/>
<dbReference type="PRINTS" id="PR00412">
    <property type="entry name" value="EPOXHYDRLASE"/>
</dbReference>
<dbReference type="InterPro" id="IPR000073">
    <property type="entry name" value="AB_hydrolase_1"/>
</dbReference>
<dbReference type="EMBL" id="JASATX010000005">
    <property type="protein sequence ID" value="MDI2099592.1"/>
    <property type="molecule type" value="Genomic_DNA"/>
</dbReference>
<dbReference type="InterPro" id="IPR029058">
    <property type="entry name" value="AB_hydrolase_fold"/>
</dbReference>
<feature type="domain" description="AB hydrolase-1" evidence="2">
    <location>
        <begin position="28"/>
        <end position="257"/>
    </location>
</feature>
<dbReference type="GO" id="GO:0016787">
    <property type="term" value="F:hydrolase activity"/>
    <property type="evidence" value="ECO:0007669"/>
    <property type="project" value="UniProtKB-KW"/>
</dbReference>
<reference evidence="3 4" key="1">
    <citation type="submission" date="2023-04" db="EMBL/GenBank/DDBJ databases">
        <title>Klugiella caeni sp. nov. isolated from the sludge of biochemical tank.</title>
        <authorList>
            <person name="Geng K."/>
        </authorList>
    </citation>
    <scope>NUCLEOTIDE SEQUENCE [LARGE SCALE GENOMIC DNA]</scope>
    <source>
        <strain evidence="3 4">YN-L-19</strain>
    </source>
</reference>
<accession>A0AAW6T716</accession>
<dbReference type="InterPro" id="IPR000639">
    <property type="entry name" value="Epox_hydrolase-like"/>
</dbReference>
<name>A0AAW6T716_9MICO</name>
<dbReference type="PANTHER" id="PTHR43798">
    <property type="entry name" value="MONOACYLGLYCEROL LIPASE"/>
    <property type="match status" value="1"/>
</dbReference>
<dbReference type="Pfam" id="PF12697">
    <property type="entry name" value="Abhydrolase_6"/>
    <property type="match status" value="1"/>
</dbReference>
<protein>
    <submittedName>
        <fullName evidence="3">Alpha/beta hydrolase</fullName>
    </submittedName>
</protein>
<dbReference type="InterPro" id="IPR050266">
    <property type="entry name" value="AB_hydrolase_sf"/>
</dbReference>
<evidence type="ECO:0000313" key="4">
    <source>
        <dbReference type="Proteomes" id="UP001321506"/>
    </source>
</evidence>
<keyword evidence="1 3" id="KW-0378">Hydrolase</keyword>
<comment type="caution">
    <text evidence="3">The sequence shown here is derived from an EMBL/GenBank/DDBJ whole genome shotgun (WGS) entry which is preliminary data.</text>
</comment>
<evidence type="ECO:0000313" key="3">
    <source>
        <dbReference type="EMBL" id="MDI2099592.1"/>
    </source>
</evidence>
<dbReference type="PRINTS" id="PR00111">
    <property type="entry name" value="ABHYDROLASE"/>
</dbReference>
<keyword evidence="4" id="KW-1185">Reference proteome</keyword>
<dbReference type="Proteomes" id="UP001321506">
    <property type="component" value="Unassembled WGS sequence"/>
</dbReference>
<dbReference type="AlphaFoldDB" id="A0AAW6T716"/>
<evidence type="ECO:0000256" key="1">
    <source>
        <dbReference type="ARBA" id="ARBA00022801"/>
    </source>
</evidence>
<evidence type="ECO:0000259" key="2">
    <source>
        <dbReference type="Pfam" id="PF12697"/>
    </source>
</evidence>
<dbReference type="GO" id="GO:0016020">
    <property type="term" value="C:membrane"/>
    <property type="evidence" value="ECO:0007669"/>
    <property type="project" value="TreeGrafter"/>
</dbReference>
<organism evidence="3 4">
    <name type="scientific">Ruicaihuangia caeni</name>
    <dbReference type="NCBI Taxonomy" id="3042517"/>
    <lineage>
        <taxon>Bacteria</taxon>
        <taxon>Bacillati</taxon>
        <taxon>Actinomycetota</taxon>
        <taxon>Actinomycetes</taxon>
        <taxon>Micrococcales</taxon>
        <taxon>Microbacteriaceae</taxon>
        <taxon>Ruicaihuangia</taxon>
    </lineage>
</organism>
<gene>
    <name evidence="3" type="ORF">QF206_11515</name>
</gene>
<sequence length="272" mass="28627">MTNTPALQRLETAGGSIAYQVEGEGPLVVCVPGMADLRSSYRHLTPQLVAAGYRVATVDLRGHGDSDTTFESYDDEANAADVAALIDRLGGPALIVGNSMGAAIGALVAAQRPESVSALALLGPFVRDGKVSAATKAVMRFFTRPSFVAATWKSYYPKLNAGAKPSDFATYAAAVINGIRRPGHARAISQTMLTSHAPAEAALPRVKTPTLVVMGDLDPDFASPHEEATWVADALRGDVAMIPDAGHYPHSQRPDLVGPLLVEFANRVTDHA</sequence>